<feature type="transmembrane region" description="Helical" evidence="4">
    <location>
        <begin position="576"/>
        <end position="595"/>
    </location>
</feature>
<evidence type="ECO:0000256" key="1">
    <source>
        <dbReference type="ARBA" id="ARBA00006739"/>
    </source>
</evidence>
<reference evidence="7 8" key="1">
    <citation type="journal article" date="2015" name="Nature">
        <title>rRNA introns, odd ribosomes, and small enigmatic genomes across a large radiation of phyla.</title>
        <authorList>
            <person name="Brown C.T."/>
            <person name="Hug L.A."/>
            <person name="Thomas B.C."/>
            <person name="Sharon I."/>
            <person name="Castelle C.J."/>
            <person name="Singh A."/>
            <person name="Wilkins M.J."/>
            <person name="Williams K.H."/>
            <person name="Banfield J.F."/>
        </authorList>
    </citation>
    <scope>NUCLEOTIDE SEQUENCE [LARGE SCALE GENOMIC DNA]</scope>
</reference>
<keyword evidence="4" id="KW-0472">Membrane</keyword>
<keyword evidence="4" id="KW-1133">Transmembrane helix</keyword>
<dbReference type="CDD" id="cd04186">
    <property type="entry name" value="GT_2_like_c"/>
    <property type="match status" value="1"/>
</dbReference>
<dbReference type="AlphaFoldDB" id="A0A0G0Q8X5"/>
<evidence type="ECO:0000259" key="6">
    <source>
        <dbReference type="Pfam" id="PF13231"/>
    </source>
</evidence>
<feature type="domain" description="Glycosyltransferase 2-like" evidence="5">
    <location>
        <begin position="9"/>
        <end position="187"/>
    </location>
</feature>
<keyword evidence="3 7" id="KW-0808">Transferase</keyword>
<dbReference type="InterPro" id="IPR029044">
    <property type="entry name" value="Nucleotide-diphossugar_trans"/>
</dbReference>
<organism evidence="7 8">
    <name type="scientific">Candidatus Woesebacteria bacterium GW2011_GWA1_39_12</name>
    <dbReference type="NCBI Taxonomy" id="1618549"/>
    <lineage>
        <taxon>Bacteria</taxon>
        <taxon>Candidatus Woeseibacteriota</taxon>
    </lineage>
</organism>
<feature type="transmembrane region" description="Helical" evidence="4">
    <location>
        <begin position="259"/>
        <end position="279"/>
    </location>
</feature>
<evidence type="ECO:0000259" key="5">
    <source>
        <dbReference type="Pfam" id="PF00535"/>
    </source>
</evidence>
<protein>
    <submittedName>
        <fullName evidence="7">Glycosyl transferase family 2</fullName>
    </submittedName>
</protein>
<keyword evidence="2" id="KW-0328">Glycosyltransferase</keyword>
<feature type="transmembrane region" description="Helical" evidence="4">
    <location>
        <begin position="672"/>
        <end position="691"/>
    </location>
</feature>
<gene>
    <name evidence="7" type="ORF">UT23_C0005G0039</name>
</gene>
<evidence type="ECO:0000256" key="3">
    <source>
        <dbReference type="ARBA" id="ARBA00022679"/>
    </source>
</evidence>
<comment type="similarity">
    <text evidence="1">Belongs to the glycosyltransferase 2 family.</text>
</comment>
<name>A0A0G0Q8X5_9BACT</name>
<dbReference type="PANTHER" id="PTHR43179:SF12">
    <property type="entry name" value="GALACTOFURANOSYLTRANSFERASE GLFT2"/>
    <property type="match status" value="1"/>
</dbReference>
<dbReference type="PANTHER" id="PTHR43179">
    <property type="entry name" value="RHAMNOSYLTRANSFERASE WBBL"/>
    <property type="match status" value="1"/>
</dbReference>
<dbReference type="Proteomes" id="UP000034325">
    <property type="component" value="Unassembled WGS sequence"/>
</dbReference>
<dbReference type="GO" id="GO:0016757">
    <property type="term" value="F:glycosyltransferase activity"/>
    <property type="evidence" value="ECO:0007669"/>
    <property type="project" value="UniProtKB-KW"/>
</dbReference>
<feature type="transmembrane region" description="Helical" evidence="4">
    <location>
        <begin position="438"/>
        <end position="471"/>
    </location>
</feature>
<keyword evidence="4" id="KW-0812">Transmembrane</keyword>
<evidence type="ECO:0000256" key="4">
    <source>
        <dbReference type="SAM" id="Phobius"/>
    </source>
</evidence>
<sequence>MKKQPSVDIMILNYNGIEDTRDCLRSLQKTKYKNFRVYIGDNGSKINESELLKREFNDKRLSFFRFNKNHGFAGGNNRLIAKSKSKYVVLLNNDTTVDAGWLSEPINLLEKDHKIAACQPKILSYQNKNFFDYAGAAGGYLDKLGYPYARGRVGFHLEEDVGQYDDEAEIFWGSGTCFIIRRSIFNKAGGLPEDFFFYHEETDLCWRLKNSGYKIIYTPKSWIYHKGASSSKKQMDKRIFYVHRNNLLLLIRNLSLEKLTFVLPIRIILDLLSVIFYALTGPVNYSFSVLKAYISFINLIPKEIRYLLGRRKEKCKAEGDMKPFSVYFEYFIRGKHRFSEILGSGGKASKLIYYGNMISLTRVKKSKKTLNQLSSWLKKDKVLPVVFVILLGLIMRIPSLSLPLDRDEGAYGYLGWGWLTDRFIIYKDHFDHKPPLTYVIYGLVSIFGGNSAINIRTFSIIYFIFTLLILYFLLRRFSGGFAAFILSIVVLTLISTTNIEGWGFNTEALFIPWVLLATGLINIALKRQNNLYFFAGGLLFGIAGMIKQIAYLPGILIGLYLVMLWITKKGYNLKNIILFLSGAFIPLGIFLLYFYQHDALQDFYLANWVANRKYISYGYELDNIKRFANAKGAIFGYIKLLFTTRAVEVTASLVLFVISFIGYLQKKKYTDLFLYSALTLGLFLGVKLAGGRHVGHYYLPLVWGAVFGSAGIFYLDLKINRKLILLFLVLAFTYKLITASTTNGLEISRKQFGETQMQWFADSDDVGKYLANNMSKEQNVYMWGNEAQIYFFSKQVSPIYFMQFYIQDSYPNGWQIWESDLNMAKIDYIVTYKQPEVVPLPQELDRYLESYKTSEIDIGTSFRLIKIEK</sequence>
<evidence type="ECO:0000313" key="7">
    <source>
        <dbReference type="EMBL" id="KKQ98116.1"/>
    </source>
</evidence>
<feature type="domain" description="Glycosyltransferase RgtA/B/C/D-like" evidence="6">
    <location>
        <begin position="433"/>
        <end position="591"/>
    </location>
</feature>
<dbReference type="InterPro" id="IPR001173">
    <property type="entry name" value="Glyco_trans_2-like"/>
</dbReference>
<feature type="transmembrane region" description="Helical" evidence="4">
    <location>
        <begin position="508"/>
        <end position="525"/>
    </location>
</feature>
<dbReference type="InterPro" id="IPR038731">
    <property type="entry name" value="RgtA/B/C-like"/>
</dbReference>
<proteinExistence type="inferred from homology"/>
<dbReference type="Gene3D" id="3.90.550.10">
    <property type="entry name" value="Spore Coat Polysaccharide Biosynthesis Protein SpsA, Chain A"/>
    <property type="match status" value="1"/>
</dbReference>
<dbReference type="Pfam" id="PF00535">
    <property type="entry name" value="Glycos_transf_2"/>
    <property type="match status" value="1"/>
</dbReference>
<accession>A0A0G0Q8X5</accession>
<feature type="transmembrane region" description="Helical" evidence="4">
    <location>
        <begin position="477"/>
        <end position="496"/>
    </location>
</feature>
<dbReference type="EMBL" id="LBWA01000005">
    <property type="protein sequence ID" value="KKQ98116.1"/>
    <property type="molecule type" value="Genomic_DNA"/>
</dbReference>
<dbReference type="Pfam" id="PF13231">
    <property type="entry name" value="PMT_2"/>
    <property type="match status" value="1"/>
</dbReference>
<feature type="transmembrane region" description="Helical" evidence="4">
    <location>
        <begin position="646"/>
        <end position="665"/>
    </location>
</feature>
<feature type="transmembrane region" description="Helical" evidence="4">
    <location>
        <begin position="382"/>
        <end position="404"/>
    </location>
</feature>
<evidence type="ECO:0000313" key="8">
    <source>
        <dbReference type="Proteomes" id="UP000034325"/>
    </source>
</evidence>
<feature type="transmembrane region" description="Helical" evidence="4">
    <location>
        <begin position="697"/>
        <end position="716"/>
    </location>
</feature>
<dbReference type="SUPFAM" id="SSF53448">
    <property type="entry name" value="Nucleotide-diphospho-sugar transferases"/>
    <property type="match status" value="1"/>
</dbReference>
<evidence type="ECO:0000256" key="2">
    <source>
        <dbReference type="ARBA" id="ARBA00022676"/>
    </source>
</evidence>
<comment type="caution">
    <text evidence="7">The sequence shown here is derived from an EMBL/GenBank/DDBJ whole genome shotgun (WGS) entry which is preliminary data.</text>
</comment>
<feature type="transmembrane region" description="Helical" evidence="4">
    <location>
        <begin position="723"/>
        <end position="741"/>
    </location>
</feature>
<feature type="transmembrane region" description="Helical" evidence="4">
    <location>
        <begin position="531"/>
        <end position="564"/>
    </location>
</feature>